<sequence length="361" mass="40073">MLQTGLYDLHVALQARMVAYSGWSMPVQYAAGPIKEHLAVRKAGGLFDVSHMARLELRGTGVADFLLRVLTRSVARRKPGDAVYSLMTYGDGTVIDDLIAVRKEDGWLLVANAVNRHKDLEWLQRQANGQDVDIVDVTEQTSMLAVQGPDAVRLVSQVLRIDAGSLRRFKARTTTWESKSVLITRTGYTGEDGFELVLPRTVGSSLFQHLLETGSPRGWLPCGLAARDSLRLEACLPLYGHEISQEINPVEADLAWAVSFRNPRFIGRDALLKAWLEPPTRRLCAFRMEDRGVPRAGYAVYDQEQRIGTVTSGNKSPTLDQFIGMALCDASATQMEGFTVEIRGRRLSALVVPKPFYSRPD</sequence>
<accession>A0A6B1DVT1</accession>
<evidence type="ECO:0000259" key="8">
    <source>
        <dbReference type="Pfam" id="PF01571"/>
    </source>
</evidence>
<dbReference type="GO" id="GO:0008483">
    <property type="term" value="F:transaminase activity"/>
    <property type="evidence" value="ECO:0007669"/>
    <property type="project" value="UniProtKB-KW"/>
</dbReference>
<organism evidence="10">
    <name type="scientific">Caldilineaceae bacterium SB0662_bin_9</name>
    <dbReference type="NCBI Taxonomy" id="2605258"/>
    <lineage>
        <taxon>Bacteria</taxon>
        <taxon>Bacillati</taxon>
        <taxon>Chloroflexota</taxon>
        <taxon>Caldilineae</taxon>
        <taxon>Caldilineales</taxon>
        <taxon>Caldilineaceae</taxon>
    </lineage>
</organism>
<dbReference type="InterPro" id="IPR027266">
    <property type="entry name" value="TrmE/GcvT-like"/>
</dbReference>
<dbReference type="Gene3D" id="3.30.1360.120">
    <property type="entry name" value="Probable tRNA modification gtpase trme, domain 1"/>
    <property type="match status" value="1"/>
</dbReference>
<dbReference type="Gene3D" id="2.40.30.110">
    <property type="entry name" value="Aminomethyltransferase beta-barrel domains"/>
    <property type="match status" value="1"/>
</dbReference>
<dbReference type="InterPro" id="IPR006222">
    <property type="entry name" value="GCVT_N"/>
</dbReference>
<keyword evidence="3" id="KW-0032">Aminotransferase</keyword>
<keyword evidence="10" id="KW-0489">Methyltransferase</keyword>
<dbReference type="NCBIfam" id="NF001567">
    <property type="entry name" value="PRK00389.1"/>
    <property type="match status" value="1"/>
</dbReference>
<dbReference type="EC" id="2.1.2.10" evidence="2"/>
<dbReference type="NCBIfam" id="TIGR00528">
    <property type="entry name" value="gcvT"/>
    <property type="match status" value="1"/>
</dbReference>
<proteinExistence type="inferred from homology"/>
<dbReference type="PANTHER" id="PTHR43757:SF2">
    <property type="entry name" value="AMINOMETHYLTRANSFERASE, MITOCHONDRIAL"/>
    <property type="match status" value="1"/>
</dbReference>
<dbReference type="Pfam" id="PF01571">
    <property type="entry name" value="GCV_T"/>
    <property type="match status" value="1"/>
</dbReference>
<dbReference type="Gene3D" id="3.30.70.1400">
    <property type="entry name" value="Aminomethyltransferase beta-barrel domains"/>
    <property type="match status" value="1"/>
</dbReference>
<dbReference type="EMBL" id="VXPY01000063">
    <property type="protein sequence ID" value="MYD90484.1"/>
    <property type="molecule type" value="Genomic_DNA"/>
</dbReference>
<feature type="domain" description="Aminomethyltransferase C-terminal" evidence="9">
    <location>
        <begin position="281"/>
        <end position="357"/>
    </location>
</feature>
<evidence type="ECO:0000256" key="6">
    <source>
        <dbReference type="ARBA" id="ARBA00047665"/>
    </source>
</evidence>
<dbReference type="PANTHER" id="PTHR43757">
    <property type="entry name" value="AMINOMETHYLTRANSFERASE"/>
    <property type="match status" value="1"/>
</dbReference>
<evidence type="ECO:0000256" key="1">
    <source>
        <dbReference type="ARBA" id="ARBA00008609"/>
    </source>
</evidence>
<name>A0A6B1DVT1_9CHLR</name>
<dbReference type="InterPro" id="IPR006223">
    <property type="entry name" value="GcvT"/>
</dbReference>
<dbReference type="SUPFAM" id="SSF103025">
    <property type="entry name" value="Folate-binding domain"/>
    <property type="match status" value="1"/>
</dbReference>
<dbReference type="AlphaFoldDB" id="A0A6B1DVT1"/>
<dbReference type="GO" id="GO:0005960">
    <property type="term" value="C:glycine cleavage complex"/>
    <property type="evidence" value="ECO:0007669"/>
    <property type="project" value="InterPro"/>
</dbReference>
<dbReference type="InterPro" id="IPR028896">
    <property type="entry name" value="GcvT/YgfZ/DmdA"/>
</dbReference>
<dbReference type="Pfam" id="PF08669">
    <property type="entry name" value="GCV_T_C"/>
    <property type="match status" value="1"/>
</dbReference>
<dbReference type="InterPro" id="IPR013977">
    <property type="entry name" value="GcvT_C"/>
</dbReference>
<dbReference type="InterPro" id="IPR029043">
    <property type="entry name" value="GcvT/YgfZ_C"/>
</dbReference>
<protein>
    <recommendedName>
        <fullName evidence="2">aminomethyltransferase</fullName>
        <ecNumber evidence="2">2.1.2.10</ecNumber>
    </recommendedName>
    <alternativeName>
        <fullName evidence="5">Glycine cleavage system T protein</fullName>
    </alternativeName>
</protein>
<feature type="domain" description="GCVT N-terminal" evidence="8">
    <location>
        <begin position="6"/>
        <end position="261"/>
    </location>
</feature>
<reference evidence="10" key="1">
    <citation type="submission" date="2019-09" db="EMBL/GenBank/DDBJ databases">
        <title>Characterisation of the sponge microbiome using genome-centric metagenomics.</title>
        <authorList>
            <person name="Engelberts J.P."/>
            <person name="Robbins S.J."/>
            <person name="De Goeij J.M."/>
            <person name="Aranda M."/>
            <person name="Bell S.C."/>
            <person name="Webster N.S."/>
        </authorList>
    </citation>
    <scope>NUCLEOTIDE SEQUENCE</scope>
    <source>
        <strain evidence="10">SB0662_bin_9</strain>
    </source>
</reference>
<evidence type="ECO:0000256" key="7">
    <source>
        <dbReference type="PIRSR" id="PIRSR006487-1"/>
    </source>
</evidence>
<comment type="catalytic activity">
    <reaction evidence="6">
        <text>N(6)-[(R)-S(8)-aminomethyldihydrolipoyl]-L-lysyl-[protein] + (6S)-5,6,7,8-tetrahydrofolate = N(6)-[(R)-dihydrolipoyl]-L-lysyl-[protein] + (6R)-5,10-methylene-5,6,7,8-tetrahydrofolate + NH4(+)</text>
        <dbReference type="Rhea" id="RHEA:16945"/>
        <dbReference type="Rhea" id="RHEA-COMP:10475"/>
        <dbReference type="Rhea" id="RHEA-COMP:10492"/>
        <dbReference type="ChEBI" id="CHEBI:15636"/>
        <dbReference type="ChEBI" id="CHEBI:28938"/>
        <dbReference type="ChEBI" id="CHEBI:57453"/>
        <dbReference type="ChEBI" id="CHEBI:83100"/>
        <dbReference type="ChEBI" id="CHEBI:83143"/>
        <dbReference type="EC" id="2.1.2.10"/>
    </reaction>
</comment>
<evidence type="ECO:0000256" key="4">
    <source>
        <dbReference type="ARBA" id="ARBA00022679"/>
    </source>
</evidence>
<comment type="similarity">
    <text evidence="1">Belongs to the GcvT family.</text>
</comment>
<comment type="caution">
    <text evidence="10">The sequence shown here is derived from an EMBL/GenBank/DDBJ whole genome shotgun (WGS) entry which is preliminary data.</text>
</comment>
<dbReference type="GO" id="GO:0006546">
    <property type="term" value="P:glycine catabolic process"/>
    <property type="evidence" value="ECO:0007669"/>
    <property type="project" value="InterPro"/>
</dbReference>
<dbReference type="GO" id="GO:0008168">
    <property type="term" value="F:methyltransferase activity"/>
    <property type="evidence" value="ECO:0007669"/>
    <property type="project" value="UniProtKB-KW"/>
</dbReference>
<dbReference type="GO" id="GO:0004047">
    <property type="term" value="F:aminomethyltransferase activity"/>
    <property type="evidence" value="ECO:0007669"/>
    <property type="project" value="UniProtKB-EC"/>
</dbReference>
<gene>
    <name evidence="10" type="primary">gcvT</name>
    <name evidence="10" type="ORF">F4Y08_09150</name>
</gene>
<evidence type="ECO:0000259" key="9">
    <source>
        <dbReference type="Pfam" id="PF08669"/>
    </source>
</evidence>
<dbReference type="PIRSF" id="PIRSF006487">
    <property type="entry name" value="GcvT"/>
    <property type="match status" value="1"/>
</dbReference>
<keyword evidence="4 10" id="KW-0808">Transferase</keyword>
<dbReference type="SUPFAM" id="SSF101790">
    <property type="entry name" value="Aminomethyltransferase beta-barrel domain"/>
    <property type="match status" value="1"/>
</dbReference>
<feature type="binding site" evidence="7">
    <location>
        <position position="195"/>
    </location>
    <ligand>
        <name>substrate</name>
    </ligand>
</feature>
<evidence type="ECO:0000256" key="3">
    <source>
        <dbReference type="ARBA" id="ARBA00022576"/>
    </source>
</evidence>
<evidence type="ECO:0000256" key="2">
    <source>
        <dbReference type="ARBA" id="ARBA00012616"/>
    </source>
</evidence>
<dbReference type="Gene3D" id="4.10.1250.10">
    <property type="entry name" value="Aminomethyltransferase fragment"/>
    <property type="match status" value="1"/>
</dbReference>
<evidence type="ECO:0000313" key="10">
    <source>
        <dbReference type="EMBL" id="MYD90484.1"/>
    </source>
</evidence>
<dbReference type="GO" id="GO:0032259">
    <property type="term" value="P:methylation"/>
    <property type="evidence" value="ECO:0007669"/>
    <property type="project" value="UniProtKB-KW"/>
</dbReference>
<evidence type="ECO:0000256" key="5">
    <source>
        <dbReference type="ARBA" id="ARBA00031395"/>
    </source>
</evidence>